<name>A0A4V2S5J3_9PSEU</name>
<evidence type="ECO:0000256" key="1">
    <source>
        <dbReference type="SAM" id="Phobius"/>
    </source>
</evidence>
<keyword evidence="3" id="KW-1185">Reference proteome</keyword>
<dbReference type="EMBL" id="SLWS01000012">
    <property type="protein sequence ID" value="TCO52460.1"/>
    <property type="molecule type" value="Genomic_DNA"/>
</dbReference>
<feature type="transmembrane region" description="Helical" evidence="1">
    <location>
        <begin position="77"/>
        <end position="98"/>
    </location>
</feature>
<reference evidence="2 3" key="1">
    <citation type="submission" date="2019-03" db="EMBL/GenBank/DDBJ databases">
        <title>Genomic Encyclopedia of Type Strains, Phase IV (KMG-IV): sequencing the most valuable type-strain genomes for metagenomic binning, comparative biology and taxonomic classification.</title>
        <authorList>
            <person name="Goeker M."/>
        </authorList>
    </citation>
    <scope>NUCLEOTIDE SEQUENCE [LARGE SCALE GENOMIC DNA]</scope>
    <source>
        <strain evidence="2 3">DSM 45934</strain>
    </source>
</reference>
<sequence length="175" mass="20130">MQPIVRDDPVDHRVDQHDRWNYAVRGESPIQRLDRNYNEILQELRVAQTGVQLLLAFLLTVAFTPRFATFTDFQRNTYVASLVLGAAANCLLIAPAAFHRMVFRRRLKSVLVRMSNRFALCGLGLLMLALTSALLLILTVVLGTNLGTWVTGCALAWFVFFWYVLPLWTRLRHRR</sequence>
<dbReference type="Proteomes" id="UP000295680">
    <property type="component" value="Unassembled WGS sequence"/>
</dbReference>
<feature type="transmembrane region" description="Helical" evidence="1">
    <location>
        <begin position="44"/>
        <end position="65"/>
    </location>
</feature>
<feature type="transmembrane region" description="Helical" evidence="1">
    <location>
        <begin position="118"/>
        <end position="140"/>
    </location>
</feature>
<dbReference type="AlphaFoldDB" id="A0A4V2S5J3"/>
<evidence type="ECO:0000313" key="3">
    <source>
        <dbReference type="Proteomes" id="UP000295680"/>
    </source>
</evidence>
<dbReference type="OrthoDB" id="3625784at2"/>
<dbReference type="RefSeq" id="WP_132124391.1">
    <property type="nucleotide sequence ID" value="NZ_SLWS01000012.1"/>
</dbReference>
<proteinExistence type="predicted"/>
<evidence type="ECO:0000313" key="2">
    <source>
        <dbReference type="EMBL" id="TCO52460.1"/>
    </source>
</evidence>
<feature type="transmembrane region" description="Helical" evidence="1">
    <location>
        <begin position="146"/>
        <end position="165"/>
    </location>
</feature>
<comment type="caution">
    <text evidence="2">The sequence shown here is derived from an EMBL/GenBank/DDBJ whole genome shotgun (WGS) entry which is preliminary data.</text>
</comment>
<keyword evidence="1" id="KW-1133">Transmembrane helix</keyword>
<evidence type="ECO:0008006" key="4">
    <source>
        <dbReference type="Google" id="ProtNLM"/>
    </source>
</evidence>
<dbReference type="Pfam" id="PF19853">
    <property type="entry name" value="DUF6328"/>
    <property type="match status" value="1"/>
</dbReference>
<keyword evidence="1" id="KW-0472">Membrane</keyword>
<dbReference type="InterPro" id="IPR046291">
    <property type="entry name" value="DUF6328"/>
</dbReference>
<accession>A0A4V2S5J3</accession>
<keyword evidence="1" id="KW-0812">Transmembrane</keyword>
<gene>
    <name evidence="2" type="ORF">EV192_112192</name>
</gene>
<protein>
    <recommendedName>
        <fullName evidence="4">Integral membrane protein</fullName>
    </recommendedName>
</protein>
<organism evidence="2 3">
    <name type="scientific">Actinocrispum wychmicini</name>
    <dbReference type="NCBI Taxonomy" id="1213861"/>
    <lineage>
        <taxon>Bacteria</taxon>
        <taxon>Bacillati</taxon>
        <taxon>Actinomycetota</taxon>
        <taxon>Actinomycetes</taxon>
        <taxon>Pseudonocardiales</taxon>
        <taxon>Pseudonocardiaceae</taxon>
        <taxon>Actinocrispum</taxon>
    </lineage>
</organism>